<evidence type="ECO:0000313" key="1">
    <source>
        <dbReference type="EMBL" id="OKH20666.1"/>
    </source>
</evidence>
<proteinExistence type="predicted"/>
<sequence>MFTFHQFLNLLRRTLLTGLLASLIWLPGLSFSSALAMPNSFVSAIATPVKGGERFDALISCLPKQLSQPNLKRAWGEMGNNQLERAFHLNTNPKLSQAETELGICLNRQGFTPQS</sequence>
<dbReference type="EMBL" id="MRCC01000036">
    <property type="protein sequence ID" value="OKH20666.1"/>
    <property type="molecule type" value="Genomic_DNA"/>
</dbReference>
<dbReference type="Proteomes" id="UP000185984">
    <property type="component" value="Unassembled WGS sequence"/>
</dbReference>
<evidence type="ECO:0000313" key="2">
    <source>
        <dbReference type="Proteomes" id="UP000185984"/>
    </source>
</evidence>
<organism evidence="1 2">
    <name type="scientific">Chroogloeocystis siderophila 5.2 s.c.1</name>
    <dbReference type="NCBI Taxonomy" id="247279"/>
    <lineage>
        <taxon>Bacteria</taxon>
        <taxon>Bacillati</taxon>
        <taxon>Cyanobacteriota</taxon>
        <taxon>Cyanophyceae</taxon>
        <taxon>Oscillatoriophycideae</taxon>
        <taxon>Chroococcales</taxon>
        <taxon>Chroococcaceae</taxon>
        <taxon>Chroogloeocystis</taxon>
    </lineage>
</organism>
<dbReference type="OrthoDB" id="583427at2"/>
<keyword evidence="2" id="KW-1185">Reference proteome</keyword>
<dbReference type="AlphaFoldDB" id="A0A1U7HAQ6"/>
<reference evidence="1 2" key="1">
    <citation type="submission" date="2016-11" db="EMBL/GenBank/DDBJ databases">
        <title>Draft Genome Sequences of Nine Cyanobacterial Strains from Diverse Habitats.</title>
        <authorList>
            <person name="Zhu T."/>
            <person name="Hou S."/>
            <person name="Lu X."/>
            <person name="Hess W.R."/>
        </authorList>
    </citation>
    <scope>NUCLEOTIDE SEQUENCE [LARGE SCALE GENOMIC DNA]</scope>
    <source>
        <strain evidence="1 2">5.2 s.c.1</strain>
    </source>
</reference>
<comment type="caution">
    <text evidence="1">The sequence shown here is derived from an EMBL/GenBank/DDBJ whole genome shotgun (WGS) entry which is preliminary data.</text>
</comment>
<protein>
    <submittedName>
        <fullName evidence="1">Uncharacterized protein</fullName>
    </submittedName>
</protein>
<dbReference type="STRING" id="247279.NIES1031_22890"/>
<name>A0A1U7HAQ6_9CHRO</name>
<accession>A0A1U7HAQ6</accession>
<gene>
    <name evidence="1" type="ORF">NIES1031_22890</name>
</gene>
<dbReference type="RefSeq" id="WP_073551736.1">
    <property type="nucleotide sequence ID" value="NZ_CAWMVK010000030.1"/>
</dbReference>